<dbReference type="Pfam" id="PF04856">
    <property type="entry name" value="Securin"/>
    <property type="match status" value="1"/>
</dbReference>
<protein>
    <submittedName>
        <fullName evidence="6">Uncharacterized protein</fullName>
    </submittedName>
</protein>
<name>H2AR46_KAZAF</name>
<dbReference type="GO" id="GO:0051276">
    <property type="term" value="P:chromosome organization"/>
    <property type="evidence" value="ECO:0007669"/>
    <property type="project" value="InterPro"/>
</dbReference>
<dbReference type="Proteomes" id="UP000005220">
    <property type="component" value="Chromosome 2"/>
</dbReference>
<dbReference type="HOGENOM" id="CLU_1012159_0_0_1"/>
<evidence type="ECO:0000256" key="5">
    <source>
        <dbReference type="ARBA" id="ARBA00023242"/>
    </source>
</evidence>
<dbReference type="InParanoid" id="H2AR46"/>
<dbReference type="EMBL" id="HE650822">
    <property type="protein sequence ID" value="CCF56846.1"/>
    <property type="molecule type" value="Genomic_DNA"/>
</dbReference>
<dbReference type="AlphaFoldDB" id="H2AR46"/>
<dbReference type="KEGG" id="kaf:KAFR_0B05510"/>
<dbReference type="GO" id="GO:0005634">
    <property type="term" value="C:nucleus"/>
    <property type="evidence" value="ECO:0007669"/>
    <property type="project" value="UniProtKB-SubCell"/>
</dbReference>
<keyword evidence="5" id="KW-0539">Nucleus</keyword>
<dbReference type="RefSeq" id="XP_003955981.1">
    <property type="nucleotide sequence ID" value="XM_003955932.1"/>
</dbReference>
<dbReference type="FunCoup" id="H2AR46">
    <property type="interactions" value="200"/>
</dbReference>
<evidence type="ECO:0000313" key="7">
    <source>
        <dbReference type="Proteomes" id="UP000005220"/>
    </source>
</evidence>
<evidence type="ECO:0000313" key="6">
    <source>
        <dbReference type="EMBL" id="CCF56846.1"/>
    </source>
</evidence>
<proteinExistence type="inferred from homology"/>
<evidence type="ECO:0000256" key="4">
    <source>
        <dbReference type="ARBA" id="ARBA00022490"/>
    </source>
</evidence>
<accession>H2AR46</accession>
<evidence type="ECO:0000256" key="2">
    <source>
        <dbReference type="ARBA" id="ARBA00004496"/>
    </source>
</evidence>
<sequence>MSNQSDKENNLSTIPVLALQTPNTNFVKKNTTSTRISPLKRLQQQGKLPLQSKNGNKSNSILISHKGNNTRIKKYGSILGLENPGNFKLPKTKSLILKDNESSESEEEDGLLNRKLKEALSRSQNDEDREGDGSVGLFAKEAFQNHISNDDDSEIDIINGKEKDVELSYIPDHYEVIAADEIEKLKQVNLGTRFKSSASSGLNDNDSTIQFLELEHVSDSDTEENIDPSYNGVNRIGKNSTKSKSIDFDITEEIGTKYAGSGLDDDDIEAMLRDL</sequence>
<dbReference type="STRING" id="1071382.H2AR46"/>
<dbReference type="OrthoDB" id="4065086at2759"/>
<dbReference type="GeneID" id="13884728"/>
<evidence type="ECO:0000256" key="1">
    <source>
        <dbReference type="ARBA" id="ARBA00004123"/>
    </source>
</evidence>
<evidence type="ECO:0000256" key="3">
    <source>
        <dbReference type="ARBA" id="ARBA00009264"/>
    </source>
</evidence>
<reference evidence="6 7" key="1">
    <citation type="journal article" date="2011" name="Proc. Natl. Acad. Sci. U.S.A.">
        <title>Evolutionary erosion of yeast sex chromosomes by mating-type switching accidents.</title>
        <authorList>
            <person name="Gordon J.L."/>
            <person name="Armisen D."/>
            <person name="Proux-Wera E."/>
            <person name="Oheigeartaigh S.S."/>
            <person name="Byrne K.P."/>
            <person name="Wolfe K.H."/>
        </authorList>
    </citation>
    <scope>NUCLEOTIDE SEQUENCE [LARGE SCALE GENOMIC DNA]</scope>
    <source>
        <strain evidence="7">ATCC 22294 / BCRC 22015 / CBS 2517 / CECT 1963 / NBRC 1671 / NRRL Y-8276</strain>
    </source>
</reference>
<keyword evidence="7" id="KW-1185">Reference proteome</keyword>
<dbReference type="InterPro" id="IPR006940">
    <property type="entry name" value="Securin_separation_inhibitor"/>
</dbReference>
<keyword evidence="4" id="KW-0963">Cytoplasm</keyword>
<organism evidence="6 7">
    <name type="scientific">Kazachstania africana (strain ATCC 22294 / BCRC 22015 / CBS 2517 / CECT 1963 / NBRC 1671 / NRRL Y-8276)</name>
    <name type="common">Yeast</name>
    <name type="synonym">Kluyveromyces africanus</name>
    <dbReference type="NCBI Taxonomy" id="1071382"/>
    <lineage>
        <taxon>Eukaryota</taxon>
        <taxon>Fungi</taxon>
        <taxon>Dikarya</taxon>
        <taxon>Ascomycota</taxon>
        <taxon>Saccharomycotina</taxon>
        <taxon>Saccharomycetes</taxon>
        <taxon>Saccharomycetales</taxon>
        <taxon>Saccharomycetaceae</taxon>
        <taxon>Kazachstania</taxon>
    </lineage>
</organism>
<comment type="subcellular location">
    <subcellularLocation>
        <location evidence="2">Cytoplasm</location>
    </subcellularLocation>
    <subcellularLocation>
        <location evidence="1">Nucleus</location>
    </subcellularLocation>
</comment>
<gene>
    <name evidence="6" type="primary">KAFR0B05510</name>
    <name evidence="6" type="ORF">KAFR_0B05510</name>
</gene>
<dbReference type="GO" id="GO:0005737">
    <property type="term" value="C:cytoplasm"/>
    <property type="evidence" value="ECO:0007669"/>
    <property type="project" value="UniProtKB-SubCell"/>
</dbReference>
<comment type="similarity">
    <text evidence="3">Belongs to the securin family.</text>
</comment>